<accession>B1V1L8</accession>
<dbReference type="Pfam" id="PF13641">
    <property type="entry name" value="Glyco_tranf_2_3"/>
    <property type="match status" value="1"/>
</dbReference>
<dbReference type="GO" id="GO:0016757">
    <property type="term" value="F:glycosyltransferase activity"/>
    <property type="evidence" value="ECO:0007669"/>
    <property type="project" value="UniProtKB-KW"/>
</dbReference>
<keyword evidence="4" id="KW-0812">Transmembrane</keyword>
<comment type="similarity">
    <text evidence="1">Belongs to the glycosyltransferase 2 family.</text>
</comment>
<dbReference type="CDD" id="cd06423">
    <property type="entry name" value="CESA_like"/>
    <property type="match status" value="1"/>
</dbReference>
<evidence type="ECO:0000256" key="1">
    <source>
        <dbReference type="ARBA" id="ARBA00006739"/>
    </source>
</evidence>
<evidence type="ECO:0000313" key="6">
    <source>
        <dbReference type="Proteomes" id="UP000003188"/>
    </source>
</evidence>
<dbReference type="PANTHER" id="PTHR43630:SF1">
    <property type="entry name" value="POLY-BETA-1,6-N-ACETYL-D-GLUCOSAMINE SYNTHASE"/>
    <property type="match status" value="1"/>
</dbReference>
<evidence type="ECO:0000313" key="5">
    <source>
        <dbReference type="EMBL" id="EDT72287.1"/>
    </source>
</evidence>
<dbReference type="InterPro" id="IPR029044">
    <property type="entry name" value="Nucleotide-diphossugar_trans"/>
</dbReference>
<evidence type="ECO:0000256" key="2">
    <source>
        <dbReference type="ARBA" id="ARBA00022676"/>
    </source>
</evidence>
<feature type="transmembrane region" description="Helical" evidence="4">
    <location>
        <begin position="400"/>
        <end position="420"/>
    </location>
</feature>
<comment type="caution">
    <text evidence="5">The sequence shown here is derived from an EMBL/GenBank/DDBJ whole genome shotgun (WGS) entry which is preliminary data.</text>
</comment>
<name>B1V1L8_CLOPF</name>
<dbReference type="PANTHER" id="PTHR43630">
    <property type="entry name" value="POLY-BETA-1,6-N-ACETYL-D-GLUCOSAMINE SYNTHASE"/>
    <property type="match status" value="1"/>
</dbReference>
<feature type="transmembrane region" description="Helical" evidence="4">
    <location>
        <begin position="365"/>
        <end position="388"/>
    </location>
</feature>
<dbReference type="Proteomes" id="UP000003188">
    <property type="component" value="Unassembled WGS sequence"/>
</dbReference>
<dbReference type="RefSeq" id="WP_004460118.1">
    <property type="nucleotide sequence ID" value="NZ_ABOO01000010.1"/>
</dbReference>
<organism evidence="5 6">
    <name type="scientific">Clostridium perfringens D str. JGS1721</name>
    <dbReference type="NCBI Taxonomy" id="488537"/>
    <lineage>
        <taxon>Bacteria</taxon>
        <taxon>Bacillati</taxon>
        <taxon>Bacillota</taxon>
        <taxon>Clostridia</taxon>
        <taxon>Eubacteriales</taxon>
        <taxon>Clostridiaceae</taxon>
        <taxon>Clostridium</taxon>
    </lineage>
</organism>
<reference evidence="5 6" key="1">
    <citation type="submission" date="2008-03" db="EMBL/GenBank/DDBJ databases">
        <authorList>
            <person name="Paulsen I."/>
            <person name="Sebastian Y."/>
        </authorList>
    </citation>
    <scope>NUCLEOTIDE SEQUENCE [LARGE SCALE GENOMIC DNA]</scope>
    <source>
        <strain evidence="6">D str. JGS1721</strain>
    </source>
</reference>
<keyword evidence="3" id="KW-0808">Transferase</keyword>
<protein>
    <submittedName>
        <fullName evidence="5">WbbF</fullName>
    </submittedName>
</protein>
<dbReference type="AlphaFoldDB" id="B1V1L8"/>
<evidence type="ECO:0000256" key="4">
    <source>
        <dbReference type="SAM" id="Phobius"/>
    </source>
</evidence>
<keyword evidence="4" id="KW-1133">Transmembrane helix</keyword>
<keyword evidence="2" id="KW-0328">Glycosyltransferase</keyword>
<dbReference type="SUPFAM" id="SSF53448">
    <property type="entry name" value="Nucleotide-diphospho-sugar transferases"/>
    <property type="match status" value="1"/>
</dbReference>
<feature type="transmembrane region" description="Helical" evidence="4">
    <location>
        <begin position="6"/>
        <end position="25"/>
    </location>
</feature>
<proteinExistence type="inferred from homology"/>
<sequence>MIDVLNYFFYIFTIIFISSGFYMLFQNLYTIFISFWGFGKVKRDYELIEDKTRFLILVAAHNEESVIENTVNNLREINYNPDLFDIYIVNDNSTDSTGEVCDKLGIKHIDTLENLYPREGVGKPGGLQYALRYLGFEKLLDKYDVLMVLDADNHVDRNILKELNSQWISKGKPEAIQSYLGAKNSKSFLSCGYATSYWITNRFFQLAKYKMGLPSCLGGTGFIIRLDYLIKANGFLCKSLTDDLETQINIVENGGRILWNHLVGIYDEKPDNIKISIRQRTRWSQGHWFVAFKNFKSLFKMFLKGNIKEKFKVFDQLLYLFGLGKGIQLLLLLISISIIFIYFLINRIDAGMFIAINISLVKNFIIPLTTINILISIYSYLILPIYAFKKDKKKVNYIKFIIGTLYFGSTYAITQLFGLIKWKKQGVWVKTPHKHQKVSCKEIKRTEEVKLKKILN</sequence>
<gene>
    <name evidence="5" type="ORF">CJD_1916</name>
</gene>
<feature type="transmembrane region" description="Helical" evidence="4">
    <location>
        <begin position="317"/>
        <end position="345"/>
    </location>
</feature>
<keyword evidence="4" id="KW-0472">Membrane</keyword>
<dbReference type="EMBL" id="ABOO01000010">
    <property type="protein sequence ID" value="EDT72287.1"/>
    <property type="molecule type" value="Genomic_DNA"/>
</dbReference>
<evidence type="ECO:0000256" key="3">
    <source>
        <dbReference type="ARBA" id="ARBA00022679"/>
    </source>
</evidence>
<dbReference type="Gene3D" id="3.90.550.10">
    <property type="entry name" value="Spore Coat Polysaccharide Biosynthesis Protein SpsA, Chain A"/>
    <property type="match status" value="1"/>
</dbReference>